<evidence type="ECO:0000313" key="1">
    <source>
        <dbReference type="EMBL" id="CAG9321812.1"/>
    </source>
</evidence>
<reference evidence="1" key="1">
    <citation type="submission" date="2021-09" db="EMBL/GenBank/DDBJ databases">
        <authorList>
            <consortium name="AG Swart"/>
            <person name="Singh M."/>
            <person name="Singh A."/>
            <person name="Seah K."/>
            <person name="Emmerich C."/>
        </authorList>
    </citation>
    <scope>NUCLEOTIDE SEQUENCE</scope>
    <source>
        <strain evidence="1">ATCC30299</strain>
    </source>
</reference>
<sequence>MAKIESYSNLTKLQEDLLKKGYCFGQLIALAVYTKHESGVNTKTSLKQVKSTTDVPNINGTTYFKLTDPRFTLKQEFQTSLLYKTILEITPEKFKNLKGKVEVEVNRATGAAKETLSVECNTEKTKAKLALGSDKLFKTSIVRSFGSFGAGFDFGFDLNTWRLGTYNAAAYYFADKYRAVLKHVSTDSKAYTFGNLVGSLYYNYAADTKIGATTTVNNEGVADLTLGFQHALSGNKTFKGRVSKSGVVGWNLRAKINPYVSVTTANQFNLKSFYSSENPNWQIGLRVKINQ</sequence>
<dbReference type="Proteomes" id="UP001162131">
    <property type="component" value="Unassembled WGS sequence"/>
</dbReference>
<protein>
    <submittedName>
        <fullName evidence="1">Uncharacterized protein</fullName>
    </submittedName>
</protein>
<dbReference type="GO" id="GO:0005741">
    <property type="term" value="C:mitochondrial outer membrane"/>
    <property type="evidence" value="ECO:0007669"/>
    <property type="project" value="InterPro"/>
</dbReference>
<accession>A0AAU9JC08</accession>
<keyword evidence="2" id="KW-1185">Reference proteome</keyword>
<dbReference type="InterPro" id="IPR023614">
    <property type="entry name" value="Porin_dom_sf"/>
</dbReference>
<organism evidence="1 2">
    <name type="scientific">Blepharisma stoltei</name>
    <dbReference type="NCBI Taxonomy" id="1481888"/>
    <lineage>
        <taxon>Eukaryota</taxon>
        <taxon>Sar</taxon>
        <taxon>Alveolata</taxon>
        <taxon>Ciliophora</taxon>
        <taxon>Postciliodesmatophora</taxon>
        <taxon>Heterotrichea</taxon>
        <taxon>Heterotrichida</taxon>
        <taxon>Blepharismidae</taxon>
        <taxon>Blepharisma</taxon>
    </lineage>
</organism>
<dbReference type="Pfam" id="PF01459">
    <property type="entry name" value="Porin_3"/>
    <property type="match status" value="1"/>
</dbReference>
<dbReference type="EMBL" id="CAJZBQ010000029">
    <property type="protein sequence ID" value="CAG9321812.1"/>
    <property type="molecule type" value="Genomic_DNA"/>
</dbReference>
<dbReference type="InterPro" id="IPR027246">
    <property type="entry name" value="Porin_Euk/Tom40"/>
</dbReference>
<name>A0AAU9JC08_9CILI</name>
<evidence type="ECO:0000313" key="2">
    <source>
        <dbReference type="Proteomes" id="UP001162131"/>
    </source>
</evidence>
<dbReference type="PANTHER" id="PTHR11743:SF70">
    <property type="entry name" value="GH26960P-RELATED"/>
    <property type="match status" value="1"/>
</dbReference>
<proteinExistence type="predicted"/>
<dbReference type="GO" id="GO:0008308">
    <property type="term" value="F:voltage-gated monoatomic anion channel activity"/>
    <property type="evidence" value="ECO:0007669"/>
    <property type="project" value="InterPro"/>
</dbReference>
<comment type="caution">
    <text evidence="1">The sequence shown here is derived from an EMBL/GenBank/DDBJ whole genome shotgun (WGS) entry which is preliminary data.</text>
</comment>
<dbReference type="InterPro" id="IPR001925">
    <property type="entry name" value="Porin_Euk"/>
</dbReference>
<dbReference type="PANTHER" id="PTHR11743">
    <property type="entry name" value="VOLTAGE-DEPENDENT ANION-SELECTIVE CHANNEL"/>
    <property type="match status" value="1"/>
</dbReference>
<dbReference type="Gene3D" id="2.40.160.10">
    <property type="entry name" value="Porin"/>
    <property type="match status" value="1"/>
</dbReference>
<gene>
    <name evidence="1" type="ORF">BSTOLATCC_MIC29721</name>
</gene>
<dbReference type="AlphaFoldDB" id="A0AAU9JC08"/>